<keyword evidence="3" id="KW-1185">Reference proteome</keyword>
<name>A0AAV2E6H1_9ROSI</name>
<organism evidence="2 3">
    <name type="scientific">Linum trigynum</name>
    <dbReference type="NCBI Taxonomy" id="586398"/>
    <lineage>
        <taxon>Eukaryota</taxon>
        <taxon>Viridiplantae</taxon>
        <taxon>Streptophyta</taxon>
        <taxon>Embryophyta</taxon>
        <taxon>Tracheophyta</taxon>
        <taxon>Spermatophyta</taxon>
        <taxon>Magnoliopsida</taxon>
        <taxon>eudicotyledons</taxon>
        <taxon>Gunneridae</taxon>
        <taxon>Pentapetalae</taxon>
        <taxon>rosids</taxon>
        <taxon>fabids</taxon>
        <taxon>Malpighiales</taxon>
        <taxon>Linaceae</taxon>
        <taxon>Linum</taxon>
    </lineage>
</organism>
<feature type="compositionally biased region" description="Low complexity" evidence="1">
    <location>
        <begin position="118"/>
        <end position="127"/>
    </location>
</feature>
<sequence length="166" mass="17976">MAEGPLPLDMSEGDTLLSLEAVEMLIESSHAGALLSLVGCVLLLELKLVIYELLVLEAQLLKLKAHLVELVGEEIHPWNRRTGGGHTSLGSPSWREIHSRGKLGLHLNIIIVLVASSPSSSDSSFSPAPAPAIGCMERPSTHYRPSAKDKRSALKRKFLLSGWDPN</sequence>
<evidence type="ECO:0000313" key="2">
    <source>
        <dbReference type="EMBL" id="CAL1381429.1"/>
    </source>
</evidence>
<dbReference type="EMBL" id="OZ034817">
    <property type="protein sequence ID" value="CAL1381429.1"/>
    <property type="molecule type" value="Genomic_DNA"/>
</dbReference>
<evidence type="ECO:0000313" key="3">
    <source>
        <dbReference type="Proteomes" id="UP001497516"/>
    </source>
</evidence>
<evidence type="ECO:0000256" key="1">
    <source>
        <dbReference type="SAM" id="MobiDB-lite"/>
    </source>
</evidence>
<dbReference type="Proteomes" id="UP001497516">
    <property type="component" value="Chromosome 4"/>
</dbReference>
<gene>
    <name evidence="2" type="ORF">LTRI10_LOCUS22807</name>
</gene>
<proteinExistence type="predicted"/>
<accession>A0AAV2E6H1</accession>
<dbReference type="AlphaFoldDB" id="A0AAV2E6H1"/>
<protein>
    <submittedName>
        <fullName evidence="2">Uncharacterized protein</fullName>
    </submittedName>
</protein>
<feature type="region of interest" description="Disordered" evidence="1">
    <location>
        <begin position="118"/>
        <end position="151"/>
    </location>
</feature>
<reference evidence="2 3" key="1">
    <citation type="submission" date="2024-04" db="EMBL/GenBank/DDBJ databases">
        <authorList>
            <person name="Fracassetti M."/>
        </authorList>
    </citation>
    <scope>NUCLEOTIDE SEQUENCE [LARGE SCALE GENOMIC DNA]</scope>
</reference>